<dbReference type="Pfam" id="PF02656">
    <property type="entry name" value="DUF202"/>
    <property type="match status" value="1"/>
</dbReference>
<proteinExistence type="predicted"/>
<feature type="transmembrane region" description="Helical" evidence="5">
    <location>
        <begin position="82"/>
        <end position="100"/>
    </location>
</feature>
<evidence type="ECO:0000256" key="2">
    <source>
        <dbReference type="ARBA" id="ARBA00022692"/>
    </source>
</evidence>
<dbReference type="Proteomes" id="UP001183414">
    <property type="component" value="Unassembled WGS sequence"/>
</dbReference>
<keyword evidence="2 5" id="KW-0812">Transmembrane</keyword>
<feature type="transmembrane region" description="Helical" evidence="5">
    <location>
        <begin position="43"/>
        <end position="62"/>
    </location>
</feature>
<feature type="transmembrane region" description="Helical" evidence="5">
    <location>
        <begin position="21"/>
        <end position="37"/>
    </location>
</feature>
<keyword evidence="4 5" id="KW-0472">Membrane</keyword>
<sequence>MNGPEPPGAQPERTRLAWRRTTLAFAVVAALAVRSALHDPAPAAYGAAALGALAWLGFLVVAHRRIRALAGAAIAGTGGGPVRATVLCALVMALLGVVLLW</sequence>
<dbReference type="EMBL" id="JAVREQ010000007">
    <property type="protein sequence ID" value="MDT0379277.1"/>
    <property type="molecule type" value="Genomic_DNA"/>
</dbReference>
<keyword evidence="8" id="KW-1185">Reference proteome</keyword>
<dbReference type="InterPro" id="IPR003807">
    <property type="entry name" value="DUF202"/>
</dbReference>
<name>A0ABU2NTI2_9ACTN</name>
<evidence type="ECO:0000313" key="7">
    <source>
        <dbReference type="EMBL" id="MDT0379277.1"/>
    </source>
</evidence>
<accession>A0ABU2NTI2</accession>
<organism evidence="7 8">
    <name type="scientific">Streptomyces hazeniae</name>
    <dbReference type="NCBI Taxonomy" id="3075538"/>
    <lineage>
        <taxon>Bacteria</taxon>
        <taxon>Bacillati</taxon>
        <taxon>Actinomycetota</taxon>
        <taxon>Actinomycetes</taxon>
        <taxon>Kitasatosporales</taxon>
        <taxon>Streptomycetaceae</taxon>
        <taxon>Streptomyces</taxon>
    </lineage>
</organism>
<evidence type="ECO:0000256" key="1">
    <source>
        <dbReference type="ARBA" id="ARBA00004127"/>
    </source>
</evidence>
<evidence type="ECO:0000259" key="6">
    <source>
        <dbReference type="Pfam" id="PF02656"/>
    </source>
</evidence>
<reference evidence="8" key="1">
    <citation type="submission" date="2023-07" db="EMBL/GenBank/DDBJ databases">
        <title>30 novel species of actinomycetes from the DSMZ collection.</title>
        <authorList>
            <person name="Nouioui I."/>
        </authorList>
    </citation>
    <scope>NUCLEOTIDE SEQUENCE [LARGE SCALE GENOMIC DNA]</scope>
    <source>
        <strain evidence="8">DSM 42041</strain>
    </source>
</reference>
<comment type="caution">
    <text evidence="7">The sequence shown here is derived from an EMBL/GenBank/DDBJ whole genome shotgun (WGS) entry which is preliminary data.</text>
</comment>
<evidence type="ECO:0000256" key="5">
    <source>
        <dbReference type="SAM" id="Phobius"/>
    </source>
</evidence>
<gene>
    <name evidence="7" type="ORF">RM572_10920</name>
</gene>
<evidence type="ECO:0000256" key="3">
    <source>
        <dbReference type="ARBA" id="ARBA00022989"/>
    </source>
</evidence>
<evidence type="ECO:0000256" key="4">
    <source>
        <dbReference type="ARBA" id="ARBA00023136"/>
    </source>
</evidence>
<comment type="subcellular location">
    <subcellularLocation>
        <location evidence="1">Endomembrane system</location>
        <topology evidence="1">Multi-pass membrane protein</topology>
    </subcellularLocation>
</comment>
<evidence type="ECO:0000313" key="8">
    <source>
        <dbReference type="Proteomes" id="UP001183414"/>
    </source>
</evidence>
<feature type="domain" description="DUF202" evidence="6">
    <location>
        <begin position="7"/>
        <end position="68"/>
    </location>
</feature>
<keyword evidence="3 5" id="KW-1133">Transmembrane helix</keyword>
<dbReference type="RefSeq" id="WP_311673065.1">
    <property type="nucleotide sequence ID" value="NZ_JAVREQ010000007.1"/>
</dbReference>
<protein>
    <submittedName>
        <fullName evidence="7">DUF202 domain-containing protein</fullName>
    </submittedName>
</protein>